<evidence type="ECO:0000313" key="2">
    <source>
        <dbReference type="Proteomes" id="UP001172457"/>
    </source>
</evidence>
<dbReference type="AlphaFoldDB" id="A0AA38TAK2"/>
<dbReference type="SUPFAM" id="SSF48452">
    <property type="entry name" value="TPR-like"/>
    <property type="match status" value="1"/>
</dbReference>
<organism evidence="1 2">
    <name type="scientific">Centaurea solstitialis</name>
    <name type="common">yellow star-thistle</name>
    <dbReference type="NCBI Taxonomy" id="347529"/>
    <lineage>
        <taxon>Eukaryota</taxon>
        <taxon>Viridiplantae</taxon>
        <taxon>Streptophyta</taxon>
        <taxon>Embryophyta</taxon>
        <taxon>Tracheophyta</taxon>
        <taxon>Spermatophyta</taxon>
        <taxon>Magnoliopsida</taxon>
        <taxon>eudicotyledons</taxon>
        <taxon>Gunneridae</taxon>
        <taxon>Pentapetalae</taxon>
        <taxon>asterids</taxon>
        <taxon>campanulids</taxon>
        <taxon>Asterales</taxon>
        <taxon>Asteraceae</taxon>
        <taxon>Carduoideae</taxon>
        <taxon>Cardueae</taxon>
        <taxon>Centaureinae</taxon>
        <taxon>Centaurea</taxon>
    </lineage>
</organism>
<comment type="caution">
    <text evidence="1">The sequence shown here is derived from an EMBL/GenBank/DDBJ whole genome shotgun (WGS) entry which is preliminary data.</text>
</comment>
<name>A0AA38TAK2_9ASTR</name>
<dbReference type="PANTHER" id="PTHR26312">
    <property type="entry name" value="TETRATRICOPEPTIDE REPEAT PROTEIN 5"/>
    <property type="match status" value="1"/>
</dbReference>
<keyword evidence="2" id="KW-1185">Reference proteome</keyword>
<dbReference type="EMBL" id="JARYMX010000005">
    <property type="protein sequence ID" value="KAJ9547842.1"/>
    <property type="molecule type" value="Genomic_DNA"/>
</dbReference>
<sequence>MNHATMIIAIFNLENKVSSLNNAQMGFWNLEIKDEIGESCSQMYLAKGIGVDVGFGCRDGGGGGGGDRSLSLVARGVGDGDGGDGDVEEHYRKMMNENPRNPLCLGNYAKFLYQLKQDLPGANSRAIFVDPNDGEIFSQYVKLLWELHHDKDRATSYFKRAIHAASEDR</sequence>
<proteinExistence type="predicted"/>
<protein>
    <submittedName>
        <fullName evidence="1">Uncharacterized protein</fullName>
    </submittedName>
</protein>
<evidence type="ECO:0000313" key="1">
    <source>
        <dbReference type="EMBL" id="KAJ9547842.1"/>
    </source>
</evidence>
<accession>A0AA38TAK2</accession>
<reference evidence="1" key="1">
    <citation type="submission" date="2023-03" db="EMBL/GenBank/DDBJ databases">
        <title>Chromosome-scale reference genome and RAD-based genetic map of yellow starthistle (Centaurea solstitialis) reveal putative structural variation and QTLs associated with invader traits.</title>
        <authorList>
            <person name="Reatini B."/>
            <person name="Cang F.A."/>
            <person name="Jiang Q."/>
            <person name="Mckibben M.T.W."/>
            <person name="Barker M.S."/>
            <person name="Rieseberg L.H."/>
            <person name="Dlugosch K.M."/>
        </authorList>
    </citation>
    <scope>NUCLEOTIDE SEQUENCE</scope>
    <source>
        <strain evidence="1">CAN-66</strain>
        <tissue evidence="1">Leaf</tissue>
    </source>
</reference>
<dbReference type="Proteomes" id="UP001172457">
    <property type="component" value="Chromosome 5"/>
</dbReference>
<gene>
    <name evidence="1" type="ORF">OSB04_020385</name>
</gene>
<dbReference type="PANTHER" id="PTHR26312:SF225">
    <property type="entry name" value="TPR REPEAT PROTEIN"/>
    <property type="match status" value="1"/>
</dbReference>
<dbReference type="InterPro" id="IPR011990">
    <property type="entry name" value="TPR-like_helical_dom_sf"/>
</dbReference>